<evidence type="ECO:0000256" key="4">
    <source>
        <dbReference type="ARBA" id="ARBA00022714"/>
    </source>
</evidence>
<reference evidence="15 16" key="1">
    <citation type="submission" date="2018-12" db="EMBL/GenBank/DDBJ databases">
        <title>Genome sequence from the cellulolytic species, Caldicellulosiruptor changbaiensis.</title>
        <authorList>
            <person name="Blumer-Schuette S.E."/>
            <person name="Mendoza C."/>
        </authorList>
    </citation>
    <scope>NUCLEOTIDE SEQUENCE [LARGE SCALE GENOMIC DNA]</scope>
    <source>
        <strain evidence="15 16">CBS-Z</strain>
    </source>
</reference>
<keyword evidence="6 11" id="KW-0274">FAD</keyword>
<dbReference type="InterPro" id="IPR017927">
    <property type="entry name" value="FAD-bd_FR_type"/>
</dbReference>
<dbReference type="InterPro" id="IPR012165">
    <property type="entry name" value="Cyt_c3_hydrogenase_gsu"/>
</dbReference>
<dbReference type="EMBL" id="CP034791">
    <property type="protein sequence ID" value="AZT90331.1"/>
    <property type="molecule type" value="Genomic_DNA"/>
</dbReference>
<dbReference type="UniPathway" id="UPA00070">
    <property type="reaction ID" value="UER00945"/>
</dbReference>
<evidence type="ECO:0000256" key="12">
    <source>
        <dbReference type="PIRSR" id="PIRSR006816-1"/>
    </source>
</evidence>
<dbReference type="GO" id="GO:0051537">
    <property type="term" value="F:2 iron, 2 sulfur cluster binding"/>
    <property type="evidence" value="ECO:0007669"/>
    <property type="project" value="UniProtKB-KW"/>
</dbReference>
<dbReference type="SUPFAM" id="SSF63380">
    <property type="entry name" value="Riboflavin synthase domain-like"/>
    <property type="match status" value="1"/>
</dbReference>
<feature type="binding site" evidence="11 13">
    <location>
        <position position="241"/>
    </location>
    <ligand>
        <name>[2Fe-2S] cluster</name>
        <dbReference type="ChEBI" id="CHEBI:190135"/>
    </ligand>
</feature>
<organism evidence="15 16">
    <name type="scientific">Caldicellulosiruptor changbaiensis</name>
    <dbReference type="NCBI Taxonomy" id="1222016"/>
    <lineage>
        <taxon>Bacteria</taxon>
        <taxon>Bacillati</taxon>
        <taxon>Bacillota</taxon>
        <taxon>Bacillota incertae sedis</taxon>
        <taxon>Caldicellulosiruptorales</taxon>
        <taxon>Caldicellulosiruptoraceae</taxon>
        <taxon>Caldicellulosiruptor</taxon>
    </lineage>
</organism>
<dbReference type="InterPro" id="IPR001433">
    <property type="entry name" value="OxRdtase_FAD/NAD-bd"/>
</dbReference>
<comment type="cofactor">
    <cofactor evidence="11">
        <name>[2Fe-2S] cluster</name>
        <dbReference type="ChEBI" id="CHEBI:190135"/>
    </cofactor>
    <text evidence="11">Binds 1 [2Fe-2S] cluster per subunit.</text>
</comment>
<dbReference type="KEGG" id="ccha:ELD05_06565"/>
<keyword evidence="7 11" id="KW-0665">Pyrimidine biosynthesis</keyword>
<evidence type="ECO:0000256" key="1">
    <source>
        <dbReference type="ARBA" id="ARBA00006422"/>
    </source>
</evidence>
<feature type="domain" description="FAD-binding FR-type" evidence="14">
    <location>
        <begin position="1"/>
        <end position="100"/>
    </location>
</feature>
<dbReference type="GO" id="GO:0016491">
    <property type="term" value="F:oxidoreductase activity"/>
    <property type="evidence" value="ECO:0007669"/>
    <property type="project" value="InterPro"/>
</dbReference>
<dbReference type="GO" id="GO:0046872">
    <property type="term" value="F:metal ion binding"/>
    <property type="evidence" value="ECO:0007669"/>
    <property type="project" value="UniProtKB-KW"/>
</dbReference>
<evidence type="ECO:0000256" key="10">
    <source>
        <dbReference type="ARBA" id="ARBA00023014"/>
    </source>
</evidence>
<dbReference type="PIRSF" id="PIRSF006816">
    <property type="entry name" value="Cyc3_hyd_g"/>
    <property type="match status" value="1"/>
</dbReference>
<comment type="cofactor">
    <cofactor evidence="11 12">
        <name>FAD</name>
        <dbReference type="ChEBI" id="CHEBI:57692"/>
    </cofactor>
    <text evidence="11 12">Binds 1 FAD per subunit.</text>
</comment>
<dbReference type="RefSeq" id="WP_127351801.1">
    <property type="nucleotide sequence ID" value="NZ_CP034791.1"/>
</dbReference>
<keyword evidence="3 11" id="KW-0285">Flavoprotein</keyword>
<evidence type="ECO:0000256" key="8">
    <source>
        <dbReference type="ARBA" id="ARBA00022982"/>
    </source>
</evidence>
<dbReference type="InterPro" id="IPR023455">
    <property type="entry name" value="Dihydroorotate_DHASE_ETsu"/>
</dbReference>
<dbReference type="Gene3D" id="3.40.50.80">
    <property type="entry name" value="Nucleotide-binding domain of ferredoxin-NADP reductase (FNR) module"/>
    <property type="match status" value="1"/>
</dbReference>
<dbReference type="AlphaFoldDB" id="A0A3T0D5I0"/>
<dbReference type="Pfam" id="PF10418">
    <property type="entry name" value="DHODB_Fe-S_bind"/>
    <property type="match status" value="1"/>
</dbReference>
<evidence type="ECO:0000256" key="5">
    <source>
        <dbReference type="ARBA" id="ARBA00022723"/>
    </source>
</evidence>
<evidence type="ECO:0000256" key="13">
    <source>
        <dbReference type="PIRSR" id="PIRSR006816-2"/>
    </source>
</evidence>
<comment type="similarity">
    <text evidence="1 11">Belongs to the PyrK family.</text>
</comment>
<evidence type="ECO:0000256" key="11">
    <source>
        <dbReference type="HAMAP-Rule" id="MF_01211"/>
    </source>
</evidence>
<comment type="cofactor">
    <cofactor evidence="13">
        <name>[2Fe-2S] cluster</name>
        <dbReference type="ChEBI" id="CHEBI:190135"/>
    </cofactor>
    <text evidence="13">Binds 1 [2Fe-2S] cluster per subunit.</text>
</comment>
<dbReference type="InterPro" id="IPR017938">
    <property type="entry name" value="Riboflavin_synthase-like_b-brl"/>
</dbReference>
<accession>A0A3T0D5I0</accession>
<keyword evidence="2 11" id="KW-0813">Transport</keyword>
<dbReference type="Proteomes" id="UP000282930">
    <property type="component" value="Chromosome"/>
</dbReference>
<feature type="binding site" evidence="11 13">
    <location>
        <position position="220"/>
    </location>
    <ligand>
        <name>[2Fe-2S] cluster</name>
        <dbReference type="ChEBI" id="CHEBI:190135"/>
    </ligand>
</feature>
<dbReference type="Gene3D" id="2.40.30.10">
    <property type="entry name" value="Translation factors"/>
    <property type="match status" value="1"/>
</dbReference>
<dbReference type="Pfam" id="PF00175">
    <property type="entry name" value="NAD_binding_1"/>
    <property type="match status" value="1"/>
</dbReference>
<proteinExistence type="inferred from homology"/>
<dbReference type="GO" id="GO:0044205">
    <property type="term" value="P:'de novo' UMP biosynthetic process"/>
    <property type="evidence" value="ECO:0007669"/>
    <property type="project" value="UniProtKB-UniRule"/>
</dbReference>
<evidence type="ECO:0000259" key="14">
    <source>
        <dbReference type="PROSITE" id="PS51384"/>
    </source>
</evidence>
<keyword evidence="16" id="KW-1185">Reference proteome</keyword>
<dbReference type="PANTHER" id="PTHR43513">
    <property type="entry name" value="DIHYDROOROTATE DEHYDROGENASE B (NAD(+)), ELECTRON TRANSFER SUBUNIT"/>
    <property type="match status" value="1"/>
</dbReference>
<feature type="binding site" evidence="11 12">
    <location>
        <begin position="53"/>
        <end position="56"/>
    </location>
    <ligand>
        <name>FAD</name>
        <dbReference type="ChEBI" id="CHEBI:57692"/>
    </ligand>
</feature>
<comment type="pathway">
    <text evidence="11">Pyrimidine metabolism; UMP biosynthesis via de novo pathway; orotate from (S)-dihydroorotate (NAD(+) route): step 1/1.</text>
</comment>
<evidence type="ECO:0000313" key="16">
    <source>
        <dbReference type="Proteomes" id="UP000282930"/>
    </source>
</evidence>
<keyword evidence="5 11" id="KW-0479">Metal-binding</keyword>
<dbReference type="PROSITE" id="PS51384">
    <property type="entry name" value="FAD_FR"/>
    <property type="match status" value="1"/>
</dbReference>
<evidence type="ECO:0000256" key="7">
    <source>
        <dbReference type="ARBA" id="ARBA00022975"/>
    </source>
</evidence>
<sequence length="254" mass="28106">MKLLDVEIAENKMIANGIYLLSFESEYLANAFKPGNFVNILVEKDSIYPLLRRPFSISFVKENKVFIGYKVVGRGTQILSQKKKGDTINVLGPLGNSFLVDRFDGKVAVVGGGVGIFPLLSLCHELKKARNEVDVFLGFRSRSDLFFVEEFKEVSDNLFISTDDGSIGYKGNAVEVFKTKIEEENYKVAFSCGPKPMLSALKSLNLTFKCYISLEEKMACGIGACLCCSIKGKDGNMLHVCSDGPVFDIMEVEI</sequence>
<evidence type="ECO:0000256" key="3">
    <source>
        <dbReference type="ARBA" id="ARBA00022630"/>
    </source>
</evidence>
<dbReference type="HAMAP" id="MF_01211">
    <property type="entry name" value="DHODB_Fe_S_bind"/>
    <property type="match status" value="1"/>
</dbReference>
<dbReference type="InterPro" id="IPR037117">
    <property type="entry name" value="Dihydroorotate_DH_ele_sf"/>
</dbReference>
<dbReference type="SUPFAM" id="SSF52343">
    <property type="entry name" value="Ferredoxin reductase-like, C-terminal NADP-linked domain"/>
    <property type="match status" value="1"/>
</dbReference>
<dbReference type="Gene3D" id="2.10.240.10">
    <property type="entry name" value="Dihydroorotate dehydrogenase, electron transfer subunit"/>
    <property type="match status" value="1"/>
</dbReference>
<evidence type="ECO:0000313" key="15">
    <source>
        <dbReference type="EMBL" id="AZT90331.1"/>
    </source>
</evidence>
<evidence type="ECO:0000256" key="6">
    <source>
        <dbReference type="ARBA" id="ARBA00022827"/>
    </source>
</evidence>
<keyword evidence="8 11" id="KW-0249">Electron transport</keyword>
<feature type="binding site" evidence="11 13">
    <location>
        <position position="228"/>
    </location>
    <ligand>
        <name>[2Fe-2S] cluster</name>
        <dbReference type="ChEBI" id="CHEBI:190135"/>
    </ligand>
</feature>
<evidence type="ECO:0000256" key="9">
    <source>
        <dbReference type="ARBA" id="ARBA00023004"/>
    </source>
</evidence>
<dbReference type="InterPro" id="IPR050353">
    <property type="entry name" value="PyrK_electron_transfer"/>
</dbReference>
<gene>
    <name evidence="11" type="primary">pyrK</name>
    <name evidence="15" type="ORF">ELD05_06565</name>
</gene>
<comment type="caution">
    <text evidence="11">Lacks conserved residue(s) required for the propagation of feature annotation.</text>
</comment>
<protein>
    <recommendedName>
        <fullName evidence="11">Dihydroorotate dehydrogenase B (NAD(+)), electron transfer subunit</fullName>
    </recommendedName>
    <alternativeName>
        <fullName evidence="11">Dihydroorotate oxidase B, electron transfer subunit</fullName>
    </alternativeName>
</protein>
<keyword evidence="10 11" id="KW-0411">Iron-sulfur</keyword>
<dbReference type="InterPro" id="IPR039261">
    <property type="entry name" value="FNR_nucleotide-bd"/>
</dbReference>
<evidence type="ECO:0000256" key="2">
    <source>
        <dbReference type="ARBA" id="ARBA00022448"/>
    </source>
</evidence>
<dbReference type="CDD" id="cd06218">
    <property type="entry name" value="DHOD_e_trans"/>
    <property type="match status" value="1"/>
</dbReference>
<dbReference type="GO" id="GO:0009055">
    <property type="term" value="F:electron transfer activity"/>
    <property type="evidence" value="ECO:0007669"/>
    <property type="project" value="UniProtKB-UniRule"/>
</dbReference>
<keyword evidence="9 11" id="KW-0408">Iron</keyword>
<comment type="function">
    <text evidence="11">Responsible for channeling the electrons from the oxidation of dihydroorotate from the FMN redox center in the PyrD type B subunit to the ultimate electron acceptor NAD(+).</text>
</comment>
<feature type="binding site" evidence="11 13">
    <location>
        <position position="225"/>
    </location>
    <ligand>
        <name>[2Fe-2S] cluster</name>
        <dbReference type="ChEBI" id="CHEBI:190135"/>
    </ligand>
</feature>
<keyword evidence="4 11" id="KW-0001">2Fe-2S</keyword>
<dbReference type="GO" id="GO:0050660">
    <property type="term" value="F:flavin adenine dinucleotide binding"/>
    <property type="evidence" value="ECO:0007669"/>
    <property type="project" value="InterPro"/>
</dbReference>
<feature type="binding site" evidence="11 12">
    <location>
        <begin position="75"/>
        <end position="76"/>
    </location>
    <ligand>
        <name>FAD</name>
        <dbReference type="ChEBI" id="CHEBI:57692"/>
    </ligand>
</feature>
<dbReference type="InterPro" id="IPR019480">
    <property type="entry name" value="Dihydroorotate_DH_Fe-S-bd"/>
</dbReference>
<comment type="subunit">
    <text evidence="11">Heterotetramer of 2 PyrK and 2 PyrD type B subunits.</text>
</comment>
<name>A0A3T0D5I0_9FIRM</name>
<dbReference type="PANTHER" id="PTHR43513:SF3">
    <property type="entry name" value="DIHYDROOROTATE DEHYDROGENASE B (NAD(+)), ELECTRON TRANSFER SUBUNIT-RELATED"/>
    <property type="match status" value="1"/>
</dbReference>